<feature type="compositionally biased region" description="Basic and acidic residues" evidence="1">
    <location>
        <begin position="254"/>
        <end position="265"/>
    </location>
</feature>
<accession>A0A9W9CUZ2</accession>
<dbReference type="AlphaFoldDB" id="A0A9W9CUZ2"/>
<name>A0A9W9CUZ2_9PEZI</name>
<feature type="compositionally biased region" description="Basic and acidic residues" evidence="1">
    <location>
        <begin position="381"/>
        <end position="390"/>
    </location>
</feature>
<evidence type="ECO:0000313" key="3">
    <source>
        <dbReference type="Proteomes" id="UP001140453"/>
    </source>
</evidence>
<evidence type="ECO:0000256" key="1">
    <source>
        <dbReference type="SAM" id="MobiDB-lite"/>
    </source>
</evidence>
<comment type="caution">
    <text evidence="2">The sequence shown here is derived from an EMBL/GenBank/DDBJ whole genome shotgun (WGS) entry which is preliminary data.</text>
</comment>
<reference evidence="2" key="1">
    <citation type="submission" date="2022-10" db="EMBL/GenBank/DDBJ databases">
        <title>Tapping the CABI collections for fungal endophytes: first genome assemblies for Collariella, Neodidymelliopsis, Ascochyta clinopodiicola, Didymella pomorum, Didymosphaeria variabile, Neocosmospora piperis and Neocucurbitaria cava.</title>
        <authorList>
            <person name="Hill R."/>
        </authorList>
    </citation>
    <scope>NUCLEOTIDE SEQUENCE</scope>
    <source>
        <strain evidence="2">IMI 355082</strain>
    </source>
</reference>
<feature type="compositionally biased region" description="Polar residues" evidence="1">
    <location>
        <begin position="206"/>
        <end position="226"/>
    </location>
</feature>
<dbReference type="Proteomes" id="UP001140453">
    <property type="component" value="Unassembled WGS sequence"/>
</dbReference>
<organism evidence="2 3">
    <name type="scientific">Gnomoniopsis smithogilvyi</name>
    <dbReference type="NCBI Taxonomy" id="1191159"/>
    <lineage>
        <taxon>Eukaryota</taxon>
        <taxon>Fungi</taxon>
        <taxon>Dikarya</taxon>
        <taxon>Ascomycota</taxon>
        <taxon>Pezizomycotina</taxon>
        <taxon>Sordariomycetes</taxon>
        <taxon>Sordariomycetidae</taxon>
        <taxon>Diaporthales</taxon>
        <taxon>Gnomoniaceae</taxon>
        <taxon>Gnomoniopsis</taxon>
    </lineage>
</organism>
<feature type="region of interest" description="Disordered" evidence="1">
    <location>
        <begin position="192"/>
        <end position="390"/>
    </location>
</feature>
<dbReference type="OrthoDB" id="10643750at2759"/>
<sequence>MASFPDFFYESQEISHIDKLHRVIEAVKEAVHGGVSPLRVEKTISLSYKEPQLVLSEKSLQHPIPPEEAALAPATDIANTDLSLGYNHDTAQQTFDIDAAKLAYTKAYFGSNGDQVATAKEENDNRGQPCDDTLTVSFQEDEADGMIALNGSDDPAASWSQKGLANAFLNSYRTRAQLEDGDKWTTLEDKAALHSAQEEEEKEQGHCNSIVVTPESTSGGKSSSKQEGCAQEPAGGKKETAAKPSSNKKVTTLKKTDNSNKEPTARSKTQVAGAKGTAAGAVKNHVAAVAAVATVASKRREDRRTGRPVGYRKQPNGAFAFADGSTVTTSRKSKPSNNNSSSGDKKRKAPAAAAAAAASNDSCKRQRKKPAGNYGGITKVDGSKSKSCDS</sequence>
<protein>
    <submittedName>
        <fullName evidence="2">Uncharacterized protein</fullName>
    </submittedName>
</protein>
<dbReference type="EMBL" id="JAPEVB010000005">
    <property type="protein sequence ID" value="KAJ4388037.1"/>
    <property type="molecule type" value="Genomic_DNA"/>
</dbReference>
<evidence type="ECO:0000313" key="2">
    <source>
        <dbReference type="EMBL" id="KAJ4388037.1"/>
    </source>
</evidence>
<proteinExistence type="predicted"/>
<keyword evidence="3" id="KW-1185">Reference proteome</keyword>
<gene>
    <name evidence="2" type="ORF">N0V93_008642</name>
</gene>
<feature type="compositionally biased region" description="Low complexity" evidence="1">
    <location>
        <begin position="268"/>
        <end position="296"/>
    </location>
</feature>